<dbReference type="PANTHER" id="PTHR35046">
    <property type="entry name" value="ZINC KNUCKLE (CCHC-TYPE) FAMILY PROTEIN"/>
    <property type="match status" value="1"/>
</dbReference>
<sequence>MSVTERCLVPITLGAYQNHIRCDVLPMNVAHILLGRPWLYDQDVTHYRRANTHVFQHKGKEIVLTPSLPRNARLGHSKESCPPIEQKKPLHVLNQKEFVHELQQEKVVYALVTTEVRQTSEDTLEEIPPKVSQVLTEYGEVMPKEVPNELLPLRDIQHAIDLVPDSSLPNLPHYRMHLTEYLELKRHVDELMQKGFIRVS</sequence>
<dbReference type="AlphaFoldDB" id="A0A1Q3CWY9"/>
<accession>A0A1Q3CWY9</accession>
<evidence type="ECO:0008006" key="3">
    <source>
        <dbReference type="Google" id="ProtNLM"/>
    </source>
</evidence>
<dbReference type="InterPro" id="IPR043502">
    <property type="entry name" value="DNA/RNA_pol_sf"/>
</dbReference>
<dbReference type="Proteomes" id="UP000187406">
    <property type="component" value="Unassembled WGS sequence"/>
</dbReference>
<name>A0A1Q3CWY9_CEPFO</name>
<keyword evidence="2" id="KW-1185">Reference proteome</keyword>
<reference evidence="2" key="1">
    <citation type="submission" date="2016-04" db="EMBL/GenBank/DDBJ databases">
        <title>Cephalotus genome sequencing.</title>
        <authorList>
            <person name="Fukushima K."/>
            <person name="Hasebe M."/>
            <person name="Fang X."/>
        </authorList>
    </citation>
    <scope>NUCLEOTIDE SEQUENCE [LARGE SCALE GENOMIC DNA]</scope>
    <source>
        <strain evidence="2">cv. St1</strain>
    </source>
</reference>
<protein>
    <recommendedName>
        <fullName evidence="3">RVP_2 domain-containing protein</fullName>
    </recommendedName>
</protein>
<evidence type="ECO:0000313" key="1">
    <source>
        <dbReference type="EMBL" id="GAV84671.1"/>
    </source>
</evidence>
<dbReference type="InParanoid" id="A0A1Q3CWY9"/>
<dbReference type="Gene3D" id="3.10.10.10">
    <property type="entry name" value="HIV Type 1 Reverse Transcriptase, subunit A, domain 1"/>
    <property type="match status" value="1"/>
</dbReference>
<gene>
    <name evidence="1" type="ORF">CFOL_v3_28113</name>
</gene>
<dbReference type="PANTHER" id="PTHR35046:SF9">
    <property type="entry name" value="RNA-DIRECTED DNA POLYMERASE"/>
    <property type="match status" value="1"/>
</dbReference>
<dbReference type="EMBL" id="BDDD01003293">
    <property type="protein sequence ID" value="GAV84671.1"/>
    <property type="molecule type" value="Genomic_DNA"/>
</dbReference>
<organism evidence="1 2">
    <name type="scientific">Cephalotus follicularis</name>
    <name type="common">Albany pitcher plant</name>
    <dbReference type="NCBI Taxonomy" id="3775"/>
    <lineage>
        <taxon>Eukaryota</taxon>
        <taxon>Viridiplantae</taxon>
        <taxon>Streptophyta</taxon>
        <taxon>Embryophyta</taxon>
        <taxon>Tracheophyta</taxon>
        <taxon>Spermatophyta</taxon>
        <taxon>Magnoliopsida</taxon>
        <taxon>eudicotyledons</taxon>
        <taxon>Gunneridae</taxon>
        <taxon>Pentapetalae</taxon>
        <taxon>rosids</taxon>
        <taxon>fabids</taxon>
        <taxon>Oxalidales</taxon>
        <taxon>Cephalotaceae</taxon>
        <taxon>Cephalotus</taxon>
    </lineage>
</organism>
<dbReference type="SUPFAM" id="SSF56672">
    <property type="entry name" value="DNA/RNA polymerases"/>
    <property type="match status" value="1"/>
</dbReference>
<dbReference type="OrthoDB" id="1934635at2759"/>
<proteinExistence type="predicted"/>
<evidence type="ECO:0000313" key="2">
    <source>
        <dbReference type="Proteomes" id="UP000187406"/>
    </source>
</evidence>
<comment type="caution">
    <text evidence="1">The sequence shown here is derived from an EMBL/GenBank/DDBJ whole genome shotgun (WGS) entry which is preliminary data.</text>
</comment>